<reference evidence="1" key="1">
    <citation type="submission" date="2023-04" db="EMBL/GenBank/DDBJ databases">
        <title>Ambrosiozyma monospora NBRC 10751.</title>
        <authorList>
            <person name="Ichikawa N."/>
            <person name="Sato H."/>
            <person name="Tonouchi N."/>
        </authorList>
    </citation>
    <scope>NUCLEOTIDE SEQUENCE</scope>
    <source>
        <strain evidence="1">NBRC 10751</strain>
    </source>
</reference>
<dbReference type="Proteomes" id="UP001165064">
    <property type="component" value="Unassembled WGS sequence"/>
</dbReference>
<evidence type="ECO:0000313" key="1">
    <source>
        <dbReference type="EMBL" id="GME91243.1"/>
    </source>
</evidence>
<name>A0ACB5TMM3_AMBMO</name>
<keyword evidence="2" id="KW-1185">Reference proteome</keyword>
<comment type="caution">
    <text evidence="1">The sequence shown here is derived from an EMBL/GenBank/DDBJ whole genome shotgun (WGS) entry which is preliminary data.</text>
</comment>
<dbReference type="EMBL" id="BSXS01008043">
    <property type="protein sequence ID" value="GME91243.1"/>
    <property type="molecule type" value="Genomic_DNA"/>
</dbReference>
<sequence length="333" mass="36321">MSPSTPFLLSCLTEIHFNEIRYNFFKAIFRAFHSKGKKLGAATVAQWMGFDSIDQFLETCKLYEIPVLFEDGEQRIEIMQMKSAFKPSQKQPYSQRLDTKVTNRTFKDVINSGFENTGLGLNDSKDLEKIAKDSFAEHKASSEFIKKVLNDDNPSIASAFTQTQKNNNSAFSSTSFQPGANSAFQPTVNSAFQQASSSAFQPSATNAFQKVATTPFQPVSNNAISPFSAKTPDVAFGNVSKPAASTFPQAPFGGVFKPEQEPPKSFTVNNVQKPGSLSAGDKSVTISQSAPSLEDLPPTPSPVPPPAPPAPKKKMKECANYHPALKIVFKDIN</sequence>
<organism evidence="1 2">
    <name type="scientific">Ambrosiozyma monospora</name>
    <name type="common">Yeast</name>
    <name type="synonym">Endomycopsis monosporus</name>
    <dbReference type="NCBI Taxonomy" id="43982"/>
    <lineage>
        <taxon>Eukaryota</taxon>
        <taxon>Fungi</taxon>
        <taxon>Dikarya</taxon>
        <taxon>Ascomycota</taxon>
        <taxon>Saccharomycotina</taxon>
        <taxon>Pichiomycetes</taxon>
        <taxon>Pichiales</taxon>
        <taxon>Pichiaceae</taxon>
        <taxon>Ambrosiozyma</taxon>
    </lineage>
</organism>
<protein>
    <submittedName>
        <fullName evidence="1">Unnamed protein product</fullName>
    </submittedName>
</protein>
<accession>A0ACB5TMM3</accession>
<gene>
    <name evidence="1" type="ORF">Amon02_000886000</name>
</gene>
<evidence type="ECO:0000313" key="2">
    <source>
        <dbReference type="Proteomes" id="UP001165064"/>
    </source>
</evidence>
<proteinExistence type="predicted"/>